<reference evidence="2 3" key="1">
    <citation type="submission" date="2019-03" db="EMBL/GenBank/DDBJ databases">
        <title>Genomic Encyclopedia of Type Strains, Phase IV (KMG-V): Genome sequencing to study the core and pangenomes of soil and plant-associated prokaryotes.</title>
        <authorList>
            <person name="Whitman W."/>
        </authorList>
    </citation>
    <scope>NUCLEOTIDE SEQUENCE [LARGE SCALE GENOMIC DNA]</scope>
    <source>
        <strain evidence="2 3">Hc14</strain>
    </source>
</reference>
<evidence type="ECO:0000313" key="2">
    <source>
        <dbReference type="EMBL" id="TCU14750.1"/>
    </source>
</evidence>
<sequence length="172" mass="19779">MKIQPLFGLAVILAGFFASQAALADEMPSSDPICAVINEARANMRKGSGYRELIYQPMKGGRTREYREYVILPDKIYWRFSGRTEWKTSDPPGVWRFTKCTVIKDKDGFHYLANWHGEESLASAEVWLTPDRKKFVKTIRRFRRGELVFPFSVVTSIFDYEAEKAKPPAGME</sequence>
<organism evidence="2 3">
    <name type="scientific">Rhizobium sullae</name>
    <name type="common">Rhizobium hedysari</name>
    <dbReference type="NCBI Taxonomy" id="50338"/>
    <lineage>
        <taxon>Bacteria</taxon>
        <taxon>Pseudomonadati</taxon>
        <taxon>Pseudomonadota</taxon>
        <taxon>Alphaproteobacteria</taxon>
        <taxon>Hyphomicrobiales</taxon>
        <taxon>Rhizobiaceae</taxon>
        <taxon>Rhizobium/Agrobacterium group</taxon>
        <taxon>Rhizobium</taxon>
    </lineage>
</organism>
<dbReference type="Proteomes" id="UP000294576">
    <property type="component" value="Unassembled WGS sequence"/>
</dbReference>
<protein>
    <submittedName>
        <fullName evidence="2">Uncharacterized protein</fullName>
    </submittedName>
</protein>
<name>A0A4R3Q143_RHISU</name>
<dbReference type="AlphaFoldDB" id="A0A4R3Q143"/>
<gene>
    <name evidence="2" type="ORF">EV132_108120</name>
</gene>
<evidence type="ECO:0000313" key="3">
    <source>
        <dbReference type="Proteomes" id="UP000294576"/>
    </source>
</evidence>
<dbReference type="RefSeq" id="WP_132563777.1">
    <property type="nucleotide sequence ID" value="NZ_SMBH01000008.1"/>
</dbReference>
<comment type="caution">
    <text evidence="2">The sequence shown here is derived from an EMBL/GenBank/DDBJ whole genome shotgun (WGS) entry which is preliminary data.</text>
</comment>
<feature type="signal peptide" evidence="1">
    <location>
        <begin position="1"/>
        <end position="24"/>
    </location>
</feature>
<feature type="chain" id="PRO_5020764576" evidence="1">
    <location>
        <begin position="25"/>
        <end position="172"/>
    </location>
</feature>
<evidence type="ECO:0000256" key="1">
    <source>
        <dbReference type="SAM" id="SignalP"/>
    </source>
</evidence>
<proteinExistence type="predicted"/>
<dbReference type="EMBL" id="SMBH01000008">
    <property type="protein sequence ID" value="TCU14750.1"/>
    <property type="molecule type" value="Genomic_DNA"/>
</dbReference>
<keyword evidence="1" id="KW-0732">Signal</keyword>
<accession>A0A4R3Q143</accession>